<dbReference type="PANTHER" id="PTHR43199:SF1">
    <property type="entry name" value="GLUTATHIONE HYDROLASE PROENZYME"/>
    <property type="match status" value="1"/>
</dbReference>
<accession>A0A5C8PEJ3</accession>
<evidence type="ECO:0000256" key="4">
    <source>
        <dbReference type="ARBA" id="ARBA00023145"/>
    </source>
</evidence>
<keyword evidence="2 5" id="KW-0808">Transferase</keyword>
<proteinExistence type="inferred from homology"/>
<dbReference type="PRINTS" id="PR01210">
    <property type="entry name" value="GGTRANSPTASE"/>
</dbReference>
<dbReference type="EMBL" id="VDUZ01000036">
    <property type="protein sequence ID" value="TXL72055.1"/>
    <property type="molecule type" value="Genomic_DNA"/>
</dbReference>
<comment type="caution">
    <text evidence="5">The sequence shown here is derived from an EMBL/GenBank/DDBJ whole genome shotgun (WGS) entry which is preliminary data.</text>
</comment>
<dbReference type="SUPFAM" id="SSF56235">
    <property type="entry name" value="N-terminal nucleophile aminohydrolases (Ntn hydrolases)"/>
    <property type="match status" value="1"/>
</dbReference>
<evidence type="ECO:0000256" key="3">
    <source>
        <dbReference type="ARBA" id="ARBA00022801"/>
    </source>
</evidence>
<dbReference type="InterPro" id="IPR029055">
    <property type="entry name" value="Ntn_hydrolases_N"/>
</dbReference>
<dbReference type="OrthoDB" id="9781342at2"/>
<evidence type="ECO:0000313" key="5">
    <source>
        <dbReference type="EMBL" id="TXL72055.1"/>
    </source>
</evidence>
<dbReference type="PANTHER" id="PTHR43199">
    <property type="entry name" value="GLUTATHIONE HYDROLASE"/>
    <property type="match status" value="1"/>
</dbReference>
<dbReference type="GO" id="GO:0016740">
    <property type="term" value="F:transferase activity"/>
    <property type="evidence" value="ECO:0007669"/>
    <property type="project" value="UniProtKB-KW"/>
</dbReference>
<name>A0A5C8PEJ3_9HYPH</name>
<protein>
    <submittedName>
        <fullName evidence="5">Gamma-glutamyltransferase family protein</fullName>
    </submittedName>
</protein>
<dbReference type="InterPro" id="IPR043138">
    <property type="entry name" value="GGT_lsub"/>
</dbReference>
<dbReference type="RefSeq" id="WP_147850083.1">
    <property type="nucleotide sequence ID" value="NZ_VDUZ01000036.1"/>
</dbReference>
<evidence type="ECO:0000313" key="6">
    <source>
        <dbReference type="Proteomes" id="UP000321638"/>
    </source>
</evidence>
<dbReference type="Pfam" id="PF01019">
    <property type="entry name" value="G_glu_transpept"/>
    <property type="match status" value="1"/>
</dbReference>
<gene>
    <name evidence="5" type="ORF">FHP25_26885</name>
</gene>
<sequence length="596" mass="61882">MTVFHSGAFSRPTIRCRYLLAIAVVAGVALPALAREPAPLARTHMVASANPMASDAGLAILRAGGSAVDAAIAVQLVLSVVEPQASGIGGGGFLMHYEARSRQVTAWDGRETAPAGAEPTMFLAGDKPMPFPLAVVSGLSVGVPGAMRMLEAVHRRHGKLAWHDLFAPAIKLAEDGFPVPPRLARALATEPALRNDPQARGLYFNDDGSPRREGEVMRNPALAATLRLLASDGADALYRGALAEAIVAAVQREPRPGSMTAEDLAAYRPLERTPLCRAVAAGTDLTGATICGMGPPTSGTIAVLQILALVPRYDDAPSGGSDCQDARAPQPGHALAEAGRLAFADRDRWVADPAFVPVPVDGLLDDGYLDGRRAAIVACSSLGKAHAGQPPGTPALPPVAAPVKPEAGTTHMAIVDREGNVVSFTTTIESSFGARRMVGGFLLNNELTDFSLLPAVDGRPVANRVQPGKRPRSSMTPLIALDRDGRFLFAIGSAGGPRIIGDVAQATLRLLHDPAQTMQAAIAGPRLLNLNGVTEVEAGPTAEATAAGLRARGHEVRIVSHQGGLQGIRARYDGAGKLMGYEGGADPRRDGVAVGD</sequence>
<keyword evidence="6" id="KW-1185">Reference proteome</keyword>
<keyword evidence="3" id="KW-0378">Hydrolase</keyword>
<evidence type="ECO:0000256" key="1">
    <source>
        <dbReference type="ARBA" id="ARBA00009381"/>
    </source>
</evidence>
<organism evidence="5 6">
    <name type="scientific">Vineibacter terrae</name>
    <dbReference type="NCBI Taxonomy" id="2586908"/>
    <lineage>
        <taxon>Bacteria</taxon>
        <taxon>Pseudomonadati</taxon>
        <taxon>Pseudomonadota</taxon>
        <taxon>Alphaproteobacteria</taxon>
        <taxon>Hyphomicrobiales</taxon>
        <taxon>Vineibacter</taxon>
    </lineage>
</organism>
<dbReference type="Gene3D" id="3.60.20.40">
    <property type="match status" value="1"/>
</dbReference>
<comment type="similarity">
    <text evidence="1">Belongs to the gamma-glutamyltransferase family.</text>
</comment>
<dbReference type="InterPro" id="IPR043137">
    <property type="entry name" value="GGT_ssub_C"/>
</dbReference>
<dbReference type="AlphaFoldDB" id="A0A5C8PEJ3"/>
<dbReference type="Proteomes" id="UP000321638">
    <property type="component" value="Unassembled WGS sequence"/>
</dbReference>
<evidence type="ECO:0000256" key="2">
    <source>
        <dbReference type="ARBA" id="ARBA00022679"/>
    </source>
</evidence>
<keyword evidence="4" id="KW-0865">Zymogen</keyword>
<reference evidence="5 6" key="1">
    <citation type="submission" date="2019-06" db="EMBL/GenBank/DDBJ databases">
        <title>New taxonomy in bacterial strain CC-CFT640, isolated from vineyard.</title>
        <authorList>
            <person name="Lin S.-Y."/>
            <person name="Tsai C.-F."/>
            <person name="Young C.-C."/>
        </authorList>
    </citation>
    <scope>NUCLEOTIDE SEQUENCE [LARGE SCALE GENOMIC DNA]</scope>
    <source>
        <strain evidence="5 6">CC-CFT640</strain>
    </source>
</reference>
<dbReference type="Gene3D" id="1.10.246.130">
    <property type="match status" value="1"/>
</dbReference>
<dbReference type="InterPro" id="IPR051792">
    <property type="entry name" value="GGT_bact"/>
</dbReference>
<dbReference type="GO" id="GO:0016787">
    <property type="term" value="F:hydrolase activity"/>
    <property type="evidence" value="ECO:0007669"/>
    <property type="project" value="UniProtKB-KW"/>
</dbReference>